<name>A0A1J1LGX6_9CYAN</name>
<accession>A0A1J1LGX6</accession>
<evidence type="ECO:0000313" key="3">
    <source>
        <dbReference type="Proteomes" id="UP000184315"/>
    </source>
</evidence>
<sequence>MAIISVVIPAYNAEKTIKQTIDSILNQTFQYFEIIVINDGSTDSTLDIVSHIHDPRIQVFSYPNSGAPTSRNRGLAVATGEYIALLDADDLWTPDKLESQYQALKNHPQAAVAYSWTDYIDESGNFLKSGRHLTFNGDVYAELLIQNFLENGSNPLIRREAFAEVGGFDQSLLGGQDRDLYIRLAARYHFVAVPVVQVFYRMSPYSISSQILRQEKQCVAVIEKAFLQAPSSLQHLKKQSLAKIYKYFIDRALEGYPSPEKGRATIGFLFNYIRYDSSALQQWRFCLIILLKSLIIVLFPPAISSKILSTLKKIF</sequence>
<evidence type="ECO:0000259" key="1">
    <source>
        <dbReference type="Pfam" id="PF10111"/>
    </source>
</evidence>
<dbReference type="PANTHER" id="PTHR43685:SF2">
    <property type="entry name" value="GLYCOSYLTRANSFERASE 2-LIKE DOMAIN-CONTAINING PROTEIN"/>
    <property type="match status" value="1"/>
</dbReference>
<dbReference type="STRING" id="671072.PL9214291321"/>
<gene>
    <name evidence="2" type="ORF">PL9214291321</name>
</gene>
<proteinExistence type="predicted"/>
<dbReference type="CDD" id="cd00761">
    <property type="entry name" value="Glyco_tranf_GTA_type"/>
    <property type="match status" value="1"/>
</dbReference>
<dbReference type="InterPro" id="IPR050834">
    <property type="entry name" value="Glycosyltransf_2"/>
</dbReference>
<feature type="domain" description="Glycosyltransferase 2-like prokaryotic type" evidence="1">
    <location>
        <begin position="5"/>
        <end position="247"/>
    </location>
</feature>
<reference evidence="3" key="1">
    <citation type="submission" date="2015-10" db="EMBL/GenBank/DDBJ databases">
        <authorList>
            <person name="Regsiter A."/>
            <person name="william w."/>
        </authorList>
    </citation>
    <scope>NUCLEOTIDE SEQUENCE [LARGE SCALE GENOMIC DNA]</scope>
</reference>
<dbReference type="RefSeq" id="WP_072718525.1">
    <property type="nucleotide sequence ID" value="NZ_LN889782.1"/>
</dbReference>
<dbReference type="Proteomes" id="UP000184315">
    <property type="component" value="Unassembled WGS sequence"/>
</dbReference>
<dbReference type="Pfam" id="PF10111">
    <property type="entry name" value="Glyco_tranf_2_2"/>
    <property type="match status" value="1"/>
</dbReference>
<dbReference type="InterPro" id="IPR019290">
    <property type="entry name" value="GlycosylTrfase-like_prok"/>
</dbReference>
<evidence type="ECO:0000313" key="2">
    <source>
        <dbReference type="EMBL" id="CUR31728.1"/>
    </source>
</evidence>
<organism evidence="2 3">
    <name type="scientific">Planktothrix tepida PCC 9214</name>
    <dbReference type="NCBI Taxonomy" id="671072"/>
    <lineage>
        <taxon>Bacteria</taxon>
        <taxon>Bacillati</taxon>
        <taxon>Cyanobacteriota</taxon>
        <taxon>Cyanophyceae</taxon>
        <taxon>Oscillatoriophycideae</taxon>
        <taxon>Oscillatoriales</taxon>
        <taxon>Microcoleaceae</taxon>
        <taxon>Planktothrix</taxon>
    </lineage>
</organism>
<keyword evidence="3" id="KW-1185">Reference proteome</keyword>
<dbReference type="SUPFAM" id="SSF53448">
    <property type="entry name" value="Nucleotide-diphospho-sugar transferases"/>
    <property type="match status" value="1"/>
</dbReference>
<protein>
    <recommendedName>
        <fullName evidence="1">Glycosyltransferase 2-like prokaryotic type domain-containing protein</fullName>
    </recommendedName>
</protein>
<dbReference type="OrthoDB" id="9812327at2"/>
<dbReference type="AlphaFoldDB" id="A0A1J1LGX6"/>
<dbReference type="PANTHER" id="PTHR43685">
    <property type="entry name" value="GLYCOSYLTRANSFERASE"/>
    <property type="match status" value="1"/>
</dbReference>
<dbReference type="InterPro" id="IPR029044">
    <property type="entry name" value="Nucleotide-diphossugar_trans"/>
</dbReference>
<dbReference type="EMBL" id="CZDF01000132">
    <property type="protein sequence ID" value="CUR31728.1"/>
    <property type="molecule type" value="Genomic_DNA"/>
</dbReference>
<dbReference type="Gene3D" id="3.90.550.10">
    <property type="entry name" value="Spore Coat Polysaccharide Biosynthesis Protein SpsA, Chain A"/>
    <property type="match status" value="1"/>
</dbReference>